<dbReference type="AlphaFoldDB" id="A0A0V1BTP0"/>
<sequence>MFYLEVKLTGMQNYYYKKFYFLLLKIFTNSNILRYHGTYLTYYYARVMVSVPTSRILVTTKFLNIKQNMSLKYFALFTINGHYKYTLRFKARRNFFFQNSANAVCCINCQSDCKMLWYFSSV</sequence>
<evidence type="ECO:0000313" key="2">
    <source>
        <dbReference type="Proteomes" id="UP000054776"/>
    </source>
</evidence>
<dbReference type="InParanoid" id="A0A0V1BTP0"/>
<accession>A0A0V1BTP0</accession>
<gene>
    <name evidence="1" type="ORF">T01_16208</name>
</gene>
<protein>
    <submittedName>
        <fullName evidence="1">Uncharacterized protein</fullName>
    </submittedName>
</protein>
<reference evidence="1 2" key="1">
    <citation type="submission" date="2015-01" db="EMBL/GenBank/DDBJ databases">
        <title>Evolution of Trichinella species and genotypes.</title>
        <authorList>
            <person name="Korhonen P.K."/>
            <person name="Edoardo P."/>
            <person name="Giuseppe L.R."/>
            <person name="Gasser R.B."/>
        </authorList>
    </citation>
    <scope>NUCLEOTIDE SEQUENCE [LARGE SCALE GENOMIC DNA]</scope>
    <source>
        <strain evidence="1">ISS3</strain>
    </source>
</reference>
<name>A0A0V1BTP0_TRISP</name>
<dbReference type="Proteomes" id="UP000054776">
    <property type="component" value="Unassembled WGS sequence"/>
</dbReference>
<evidence type="ECO:0000313" key="1">
    <source>
        <dbReference type="EMBL" id="KRY40352.1"/>
    </source>
</evidence>
<comment type="caution">
    <text evidence="1">The sequence shown here is derived from an EMBL/GenBank/DDBJ whole genome shotgun (WGS) entry which is preliminary data.</text>
</comment>
<organism evidence="1 2">
    <name type="scientific">Trichinella spiralis</name>
    <name type="common">Trichina worm</name>
    <dbReference type="NCBI Taxonomy" id="6334"/>
    <lineage>
        <taxon>Eukaryota</taxon>
        <taxon>Metazoa</taxon>
        <taxon>Ecdysozoa</taxon>
        <taxon>Nematoda</taxon>
        <taxon>Enoplea</taxon>
        <taxon>Dorylaimia</taxon>
        <taxon>Trichinellida</taxon>
        <taxon>Trichinellidae</taxon>
        <taxon>Trichinella</taxon>
    </lineage>
</organism>
<keyword evidence="2" id="KW-1185">Reference proteome</keyword>
<proteinExistence type="predicted"/>
<dbReference type="EMBL" id="JYDH01000013">
    <property type="protein sequence ID" value="KRY40352.1"/>
    <property type="molecule type" value="Genomic_DNA"/>
</dbReference>